<evidence type="ECO:0000256" key="4">
    <source>
        <dbReference type="ARBA" id="ARBA00023033"/>
    </source>
</evidence>
<dbReference type="EMBL" id="CP060036">
    <property type="protein sequence ID" value="QOT73941.1"/>
    <property type="molecule type" value="Genomic_DNA"/>
</dbReference>
<dbReference type="InterPro" id="IPR050172">
    <property type="entry name" value="SsuD_RutA_monooxygenase"/>
</dbReference>
<dbReference type="InterPro" id="IPR011251">
    <property type="entry name" value="Luciferase-like_dom"/>
</dbReference>
<evidence type="ECO:0000256" key="1">
    <source>
        <dbReference type="ARBA" id="ARBA00022630"/>
    </source>
</evidence>
<gene>
    <name evidence="6" type="ORF">H5V43_17465</name>
</gene>
<dbReference type="AlphaFoldDB" id="A0A7M2GMG7"/>
<keyword evidence="1" id="KW-0285">Flavoprotein</keyword>
<proteinExistence type="predicted"/>
<name>A0A7M2GMG7_SPHSA</name>
<dbReference type="RefSeq" id="WP_025546771.1">
    <property type="nucleotide sequence ID" value="NZ_BATN01000004.1"/>
</dbReference>
<dbReference type="PANTHER" id="PTHR42847:SF4">
    <property type="entry name" value="ALKANESULFONATE MONOOXYGENASE-RELATED"/>
    <property type="match status" value="1"/>
</dbReference>
<dbReference type="PANTHER" id="PTHR42847">
    <property type="entry name" value="ALKANESULFONATE MONOOXYGENASE"/>
    <property type="match status" value="1"/>
</dbReference>
<dbReference type="GO" id="GO:0016705">
    <property type="term" value="F:oxidoreductase activity, acting on paired donors, with incorporation or reduction of molecular oxygen"/>
    <property type="evidence" value="ECO:0007669"/>
    <property type="project" value="InterPro"/>
</dbReference>
<dbReference type="Pfam" id="PF00296">
    <property type="entry name" value="Bac_luciferase"/>
    <property type="match status" value="1"/>
</dbReference>
<evidence type="ECO:0000256" key="2">
    <source>
        <dbReference type="ARBA" id="ARBA00022643"/>
    </source>
</evidence>
<evidence type="ECO:0000256" key="3">
    <source>
        <dbReference type="ARBA" id="ARBA00023002"/>
    </source>
</evidence>
<feature type="domain" description="Luciferase-like" evidence="5">
    <location>
        <begin position="24"/>
        <end position="348"/>
    </location>
</feature>
<keyword evidence="2" id="KW-0288">FMN</keyword>
<keyword evidence="3" id="KW-0560">Oxidoreductase</keyword>
<evidence type="ECO:0000313" key="6">
    <source>
        <dbReference type="EMBL" id="QOT73941.1"/>
    </source>
</evidence>
<sequence length="378" mass="41530">MTDQQTRNERLALTNPLLGKPRLKLGTFCSNVSSGASLADVEGGLDLTWENTAKISRMADEMKFEAVVPIGRWRGLGGRTDPNRDSFESMTFAAGVGATTSFPAAFATVHVPSIHPVMAAKQATTIDHITGGRFGLNIVTGWNEQEMALFGSSLLPHDQRYEVAAEWITLMKLLWTADEPVNFAGKYYTVEGAFLRPKPIQPYPLLMSAGASPAGRAFAAEHCDVAFTNFGERTLPAMRAQVDKFRSLAQEKFGRTLQVWTNTYVIMGDSEASAQAYFDHIVNDCGDFEAVDNLFGLMGLNNNNQSYSPEILTQVRNDFVAGWGGYKIQGTNERVVEELEMLIEAGVDGVLLAWPAFIDGMAQFQREVLPMLVARGLR</sequence>
<evidence type="ECO:0000313" key="7">
    <source>
        <dbReference type="Proteomes" id="UP000593663"/>
    </source>
</evidence>
<accession>A0A7M2GMG7</accession>
<dbReference type="KEGG" id="sbar:H5V43_17465"/>
<dbReference type="InterPro" id="IPR036661">
    <property type="entry name" value="Luciferase-like_sf"/>
</dbReference>
<keyword evidence="4" id="KW-0503">Monooxygenase</keyword>
<dbReference type="Gene3D" id="3.20.20.30">
    <property type="entry name" value="Luciferase-like domain"/>
    <property type="match status" value="1"/>
</dbReference>
<reference evidence="7" key="1">
    <citation type="submission" date="2020-08" db="EMBL/GenBank/DDBJ databases">
        <title>Complete genome sequence of Sphingobium barthaii strain KK22, a high-molecular-weight polycyclic aromatic hydrocarbon-degrading soil bacterium.</title>
        <authorList>
            <person name="Mori J.F."/>
            <person name="Kanaly R.A."/>
        </authorList>
    </citation>
    <scope>NUCLEOTIDE SEQUENCE [LARGE SCALE GENOMIC DNA]</scope>
    <source>
        <strain evidence="7">KK22</strain>
    </source>
</reference>
<organism evidence="6 7">
    <name type="scientific">Sphingobium fuliginis (strain ATCC 27551)</name>
    <dbReference type="NCBI Taxonomy" id="336203"/>
    <lineage>
        <taxon>Bacteria</taxon>
        <taxon>Pseudomonadati</taxon>
        <taxon>Pseudomonadota</taxon>
        <taxon>Alphaproteobacteria</taxon>
        <taxon>Sphingomonadales</taxon>
        <taxon>Sphingomonadaceae</taxon>
        <taxon>Sphingobium</taxon>
    </lineage>
</organism>
<dbReference type="Proteomes" id="UP000593663">
    <property type="component" value="Chromosome 2"/>
</dbReference>
<dbReference type="CDD" id="cd01094">
    <property type="entry name" value="Alkanesulfonate_monoxygenase"/>
    <property type="match status" value="1"/>
</dbReference>
<protein>
    <submittedName>
        <fullName evidence="6">LLM class flavin-dependent oxidoreductase</fullName>
    </submittedName>
</protein>
<dbReference type="SUPFAM" id="SSF51679">
    <property type="entry name" value="Bacterial luciferase-like"/>
    <property type="match status" value="1"/>
</dbReference>
<evidence type="ECO:0000259" key="5">
    <source>
        <dbReference type="Pfam" id="PF00296"/>
    </source>
</evidence>
<dbReference type="GO" id="GO:0004497">
    <property type="term" value="F:monooxygenase activity"/>
    <property type="evidence" value="ECO:0007669"/>
    <property type="project" value="UniProtKB-KW"/>
</dbReference>